<comment type="caution">
    <text evidence="4">The sequence shown here is derived from an EMBL/GenBank/DDBJ whole genome shotgun (WGS) entry which is preliminary data.</text>
</comment>
<dbReference type="RefSeq" id="WP_214621167.1">
    <property type="nucleotide sequence ID" value="NZ_JAHGAW010000001.1"/>
</dbReference>
<dbReference type="InterPro" id="IPR042303">
    <property type="entry name" value="Malonyl_CoA_deC_C_sf"/>
</dbReference>
<evidence type="ECO:0000313" key="5">
    <source>
        <dbReference type="Proteomes" id="UP001138757"/>
    </source>
</evidence>
<gene>
    <name evidence="4" type="ORF">KK488_00405</name>
</gene>
<dbReference type="AlphaFoldDB" id="A0A9X1AJN2"/>
<dbReference type="Pfam" id="PF17408">
    <property type="entry name" value="MCD_N"/>
    <property type="match status" value="1"/>
</dbReference>
<dbReference type="InterPro" id="IPR038917">
    <property type="entry name" value="Malonyl_CoA_deC"/>
</dbReference>
<evidence type="ECO:0000256" key="1">
    <source>
        <dbReference type="SAM" id="MobiDB-lite"/>
    </source>
</evidence>
<feature type="domain" description="Malonyl-CoA decarboxylase C-terminal" evidence="2">
    <location>
        <begin position="160"/>
        <end position="397"/>
    </location>
</feature>
<dbReference type="Gene3D" id="3.40.630.150">
    <property type="entry name" value="Malonyl-CoA decarboxylase, catalytic domain"/>
    <property type="match status" value="1"/>
</dbReference>
<protein>
    <submittedName>
        <fullName evidence="4">Malonyl-CoA decarboxylase family protein</fullName>
    </submittedName>
</protein>
<reference evidence="4" key="1">
    <citation type="submission" date="2021-05" db="EMBL/GenBank/DDBJ databases">
        <title>Genome of Sphingobium sp. strain.</title>
        <authorList>
            <person name="Fan R."/>
        </authorList>
    </citation>
    <scope>NUCLEOTIDE SEQUENCE</scope>
    <source>
        <strain evidence="4">H33</strain>
    </source>
</reference>
<dbReference type="InterPro" id="IPR007956">
    <property type="entry name" value="Malonyl_CoA_deC_C"/>
</dbReference>
<dbReference type="InterPro" id="IPR035372">
    <property type="entry name" value="MCD_N"/>
</dbReference>
<evidence type="ECO:0000313" key="4">
    <source>
        <dbReference type="EMBL" id="MBT2185408.1"/>
    </source>
</evidence>
<organism evidence="4 5">
    <name type="scientific">Sphingobium nicotianae</name>
    <dbReference type="NCBI Taxonomy" id="2782607"/>
    <lineage>
        <taxon>Bacteria</taxon>
        <taxon>Pseudomonadati</taxon>
        <taxon>Pseudomonadota</taxon>
        <taxon>Alphaproteobacteria</taxon>
        <taxon>Sphingomonadales</taxon>
        <taxon>Sphingomonadaceae</taxon>
        <taxon>Sphingobium</taxon>
    </lineage>
</organism>
<name>A0A9X1AJN2_9SPHN</name>
<dbReference type="EMBL" id="JAHGAW010000001">
    <property type="protein sequence ID" value="MBT2185408.1"/>
    <property type="molecule type" value="Genomic_DNA"/>
</dbReference>
<evidence type="ECO:0000259" key="2">
    <source>
        <dbReference type="Pfam" id="PF05292"/>
    </source>
</evidence>
<keyword evidence="5" id="KW-1185">Reference proteome</keyword>
<sequence length="438" mass="48316">MLKTWTSDLYDRIAALASFGADKLPEPIEALCDRLLAPASPNARLRAAGEIHARFAAAGDAGKRAFLSLLADRYTADPARLDLAILAYQADRSAERLADLHAASEPRRQQILRRLNEVPDGTTLLLAMRGALLGMARDDPGLAALDGDFSRLFSSWFNGGFLVLRQLDWSTSGAVLTKLMHYEAVHPIESWEALRARLEPADRRCYGLFHPMMDAEPLIFVEVALTRGIPISIAHILRADRVALDPDKADTAVFYSISNCQDALRGVPFGGPLIKQVMDRLRRELPGLRRAVTLSPMPGFARWLRGRADQDPADLALVGQLAEPDWHLDPASEARIKAPLMRAAARYLTMASGRDADPVARFHLGNGARIEQLDWLGDVSPKGLRQSHGMMVNYLYDPAHIDDNHFAFAESGAIAASGRLRRQAREEPSSRLPWLSGR</sequence>
<dbReference type="GO" id="GO:0050080">
    <property type="term" value="F:malonyl-CoA decarboxylase activity"/>
    <property type="evidence" value="ECO:0007669"/>
    <property type="project" value="InterPro"/>
</dbReference>
<accession>A0A9X1AJN2</accession>
<dbReference type="InterPro" id="IPR038351">
    <property type="entry name" value="MCD_N_sf"/>
</dbReference>
<dbReference type="PANTHER" id="PTHR28641">
    <property type="match status" value="1"/>
</dbReference>
<dbReference type="PANTHER" id="PTHR28641:SF1">
    <property type="entry name" value="MALONYL-COA DECARBOXYLASE, MITOCHONDRIAL"/>
    <property type="match status" value="1"/>
</dbReference>
<feature type="region of interest" description="Disordered" evidence="1">
    <location>
        <begin position="419"/>
        <end position="438"/>
    </location>
</feature>
<dbReference type="Proteomes" id="UP001138757">
    <property type="component" value="Unassembled WGS sequence"/>
</dbReference>
<proteinExistence type="predicted"/>
<evidence type="ECO:0000259" key="3">
    <source>
        <dbReference type="Pfam" id="PF17408"/>
    </source>
</evidence>
<dbReference type="Pfam" id="PF05292">
    <property type="entry name" value="MCD"/>
    <property type="match status" value="1"/>
</dbReference>
<feature type="domain" description="Malonyl-CoA decarboxylase N-terminal" evidence="3">
    <location>
        <begin position="74"/>
        <end position="157"/>
    </location>
</feature>
<dbReference type="GO" id="GO:0006633">
    <property type="term" value="P:fatty acid biosynthetic process"/>
    <property type="evidence" value="ECO:0007669"/>
    <property type="project" value="InterPro"/>
</dbReference>
<dbReference type="Gene3D" id="1.20.140.90">
    <property type="entry name" value="Malonyl-CoA decarboxylase, oligemerization domain"/>
    <property type="match status" value="1"/>
</dbReference>